<dbReference type="GO" id="GO:0005829">
    <property type="term" value="C:cytosol"/>
    <property type="evidence" value="ECO:0007669"/>
    <property type="project" value="TreeGrafter"/>
</dbReference>
<protein>
    <recommendedName>
        <fullName evidence="10">Phosphomethylpyrimidine synthase</fullName>
        <ecNumber evidence="10">4.1.99.17</ecNumber>
    </recommendedName>
    <alternativeName>
        <fullName evidence="10">Hydroxymethylpyrimidine phosphate synthase</fullName>
        <shortName evidence="10">HMP-P synthase</shortName>
        <shortName evidence="10">HMP-phosphate synthase</shortName>
        <shortName evidence="10">HMPP synthase</shortName>
    </alternativeName>
    <alternativeName>
        <fullName evidence="10">Thiamine biosynthesis protein ThiC</fullName>
    </alternativeName>
</protein>
<dbReference type="FunFam" id="3.20.20.540:FF:000001">
    <property type="entry name" value="Phosphomethylpyrimidine synthase"/>
    <property type="match status" value="1"/>
</dbReference>
<dbReference type="HAMAP" id="MF_00089">
    <property type="entry name" value="ThiC"/>
    <property type="match status" value="1"/>
</dbReference>
<keyword evidence="3 10" id="KW-0949">S-adenosyl-L-methionine</keyword>
<keyword evidence="4 10" id="KW-0479">Metal-binding</keyword>
<comment type="cofactor">
    <cofactor evidence="10">
        <name>[4Fe-4S] cluster</name>
        <dbReference type="ChEBI" id="CHEBI:49883"/>
    </cofactor>
    <text evidence="10">Binds 1 [4Fe-4S] cluster per subunit. The cluster is coordinated with 3 cysteines and an exchangeable S-adenosyl-L-methionine.</text>
</comment>
<dbReference type="GO" id="GO:0009228">
    <property type="term" value="P:thiamine biosynthetic process"/>
    <property type="evidence" value="ECO:0007669"/>
    <property type="project" value="UniProtKB-UniRule"/>
</dbReference>
<proteinExistence type="inferred from homology"/>
<dbReference type="Proteomes" id="UP000319322">
    <property type="component" value="Unassembled WGS sequence"/>
</dbReference>
<comment type="function">
    <text evidence="1 10">Catalyzes the synthesis of the hydroxymethylpyrimidine phosphate (HMP-P) moiety of thiamine from aminoimidazole ribotide (AIR) in a radical S-adenosyl-L-methionine (SAM)-dependent reaction.</text>
</comment>
<evidence type="ECO:0000256" key="7">
    <source>
        <dbReference type="ARBA" id="ARBA00023004"/>
    </source>
</evidence>
<sequence>MSREYCAKRANDPIKTQLHYAKKGVITEEMAYIANVEEVSPELVRSEVARGRLIIPANIQHQNLEPMGIGIALKTKINANIGSSAIIHSVEEEVEKLRVAMKYGADTVMDLSTGGDLDAIRQEIINASSVPIGTVPMYQILHDVNNDVMQLDIETMLGVLEKQAKQGVSYFTIHCGFLLEHMPYVSQRKMGIVSRGGSLMAAWMMHYHKQNPFYSAFDEILAICQQYDVSLSLGDSLRPGCLADASDTAQFAELKVLGELAQRAYEKDVQVMIEGPGHVPLNQIERNVKLQQEFCNQAPFYVLGPLVTDIAAGYDHIASAIGACVAAWKGVAMLCYVTPKEHLGLPNAKDVREGILAYKIAAHAADIARGRVNARVRDDLMSDARYAFEWNKQFELALDPDRAREYHDEALPQEVFKEAEFCSMCGPKFCSYKVSQDIFKNYKGA</sequence>
<keyword evidence="6 10" id="KW-0784">Thiamine biosynthesis</keyword>
<keyword evidence="7 10" id="KW-0408">Iron</keyword>
<evidence type="ECO:0000313" key="12">
    <source>
        <dbReference type="Proteomes" id="UP000319322"/>
    </source>
</evidence>
<organism evidence="11 12">
    <name type="scientific">Helicobacter mehlei</name>
    <dbReference type="NCBI Taxonomy" id="2316080"/>
    <lineage>
        <taxon>Bacteria</taxon>
        <taxon>Pseudomonadati</taxon>
        <taxon>Campylobacterota</taxon>
        <taxon>Epsilonproteobacteria</taxon>
        <taxon>Campylobacterales</taxon>
        <taxon>Helicobacteraceae</taxon>
        <taxon>Helicobacter</taxon>
    </lineage>
</organism>
<dbReference type="Pfam" id="PF01964">
    <property type="entry name" value="ThiC_Rad_SAM"/>
    <property type="match status" value="1"/>
</dbReference>
<dbReference type="NCBIfam" id="TIGR00190">
    <property type="entry name" value="thiC"/>
    <property type="match status" value="1"/>
</dbReference>
<feature type="binding site" evidence="10">
    <location>
        <begin position="194"/>
        <end position="196"/>
    </location>
    <ligand>
        <name>substrate</name>
    </ligand>
</feature>
<dbReference type="SFLD" id="SFLDS00113">
    <property type="entry name" value="Radical_SAM_Phosphomethylpyrim"/>
    <property type="match status" value="1"/>
</dbReference>
<evidence type="ECO:0000256" key="2">
    <source>
        <dbReference type="ARBA" id="ARBA00022485"/>
    </source>
</evidence>
<dbReference type="PANTHER" id="PTHR30557">
    <property type="entry name" value="THIAMINE BIOSYNTHESIS PROTEIN THIC"/>
    <property type="match status" value="1"/>
</dbReference>
<dbReference type="Gene3D" id="6.10.250.620">
    <property type="match status" value="1"/>
</dbReference>
<reference evidence="11 12" key="2">
    <citation type="submission" date="2019-07" db="EMBL/GenBank/DDBJ databases">
        <title>Helicobacter labacensis sp. nov., Helicobacter mehlei sp. nov. and Helicobacter vulpis sp. nov., isolated from gastric mucosa of red fox (Vulpis vulpis).</title>
        <authorList>
            <person name="Kusar D."/>
            <person name="Gruntar I."/>
            <person name="Pate M."/>
            <person name="Zajc U."/>
            <person name="Ocepek M."/>
        </authorList>
    </citation>
    <scope>NUCLEOTIDE SEQUENCE [LARGE SCALE GENOMIC DNA]</scope>
    <source>
        <strain evidence="11 12">L8b</strain>
    </source>
</reference>
<feature type="binding site" evidence="10">
    <location>
        <position position="274"/>
    </location>
    <ligand>
        <name>substrate</name>
    </ligand>
</feature>
<evidence type="ECO:0000256" key="4">
    <source>
        <dbReference type="ARBA" id="ARBA00022723"/>
    </source>
</evidence>
<dbReference type="NCBIfam" id="NF009895">
    <property type="entry name" value="PRK13352.1"/>
    <property type="match status" value="1"/>
</dbReference>
<dbReference type="NCBIfam" id="NF006763">
    <property type="entry name" value="PRK09284.1"/>
    <property type="match status" value="1"/>
</dbReference>
<dbReference type="EMBL" id="VKGC01000005">
    <property type="protein sequence ID" value="TSA85792.1"/>
    <property type="molecule type" value="Genomic_DNA"/>
</dbReference>
<dbReference type="InterPro" id="IPR002817">
    <property type="entry name" value="ThiC/BzaA/B"/>
</dbReference>
<comment type="similarity">
    <text evidence="10">Belongs to the ThiC family.</text>
</comment>
<dbReference type="InterPro" id="IPR037509">
    <property type="entry name" value="ThiC"/>
</dbReference>
<dbReference type="Gene3D" id="3.20.20.540">
    <property type="entry name" value="Radical SAM ThiC family, central domain"/>
    <property type="match status" value="1"/>
</dbReference>
<name>A0A553V010_9HELI</name>
<dbReference type="GO" id="GO:0070284">
    <property type="term" value="F:phosphomethylpyrimidine synthase activity"/>
    <property type="evidence" value="ECO:0007669"/>
    <property type="project" value="UniProtKB-EC"/>
</dbReference>
<evidence type="ECO:0000256" key="1">
    <source>
        <dbReference type="ARBA" id="ARBA00003175"/>
    </source>
</evidence>
<dbReference type="InterPro" id="IPR038521">
    <property type="entry name" value="ThiC/Bza_core_dom"/>
</dbReference>
<keyword evidence="5 10" id="KW-0862">Zinc</keyword>
<feature type="binding site" evidence="10">
    <location>
        <position position="109"/>
    </location>
    <ligand>
        <name>substrate</name>
    </ligand>
</feature>
<keyword evidence="12" id="KW-1185">Reference proteome</keyword>
<evidence type="ECO:0000313" key="11">
    <source>
        <dbReference type="EMBL" id="TSA85792.1"/>
    </source>
</evidence>
<dbReference type="UniPathway" id="UPA00060"/>
<dbReference type="SFLD" id="SFLDF00407">
    <property type="entry name" value="phosphomethylpyrimidine_syntha"/>
    <property type="match status" value="1"/>
</dbReference>
<feature type="binding site" evidence="10">
    <location>
        <position position="422"/>
    </location>
    <ligand>
        <name>[4Fe-4S] cluster</name>
        <dbReference type="ChEBI" id="CHEBI:49883"/>
        <note>4Fe-4S-S-AdoMet</note>
    </ligand>
</feature>
<keyword evidence="2 10" id="KW-0004">4Fe-4S</keyword>
<evidence type="ECO:0000256" key="5">
    <source>
        <dbReference type="ARBA" id="ARBA00022833"/>
    </source>
</evidence>
<feature type="binding site" evidence="10">
    <location>
        <position position="138"/>
    </location>
    <ligand>
        <name>substrate</name>
    </ligand>
</feature>
<feature type="binding site" evidence="10">
    <location>
        <position position="174"/>
    </location>
    <ligand>
        <name>substrate</name>
    </ligand>
</feature>
<evidence type="ECO:0000256" key="9">
    <source>
        <dbReference type="ARBA" id="ARBA00023239"/>
    </source>
</evidence>
<gene>
    <name evidence="10 11" type="primary">thiC</name>
    <name evidence="11" type="ORF">FNE76_03360</name>
</gene>
<feature type="binding site" evidence="10">
    <location>
        <position position="342"/>
    </location>
    <ligand>
        <name>Zn(2+)</name>
        <dbReference type="ChEBI" id="CHEBI:29105"/>
    </ligand>
</feature>
<comment type="pathway">
    <text evidence="10">Cofactor biosynthesis; thiamine diphosphate biosynthesis.</text>
</comment>
<feature type="binding site" evidence="10">
    <location>
        <position position="278"/>
    </location>
    <ligand>
        <name>Zn(2+)</name>
        <dbReference type="ChEBI" id="CHEBI:29105"/>
    </ligand>
</feature>
<feature type="binding site" evidence="10">
    <location>
        <begin position="235"/>
        <end position="238"/>
    </location>
    <ligand>
        <name>substrate</name>
    </ligand>
</feature>
<keyword evidence="8 10" id="KW-0411">Iron-sulfur</keyword>
<keyword evidence="9 10" id="KW-0456">Lyase</keyword>
<evidence type="ECO:0000256" key="3">
    <source>
        <dbReference type="ARBA" id="ARBA00022691"/>
    </source>
</evidence>
<dbReference type="RefSeq" id="WP_120948056.1">
    <property type="nucleotide sequence ID" value="NZ_QXQS01000004.1"/>
</dbReference>
<dbReference type="GO" id="GO:0009229">
    <property type="term" value="P:thiamine diphosphate biosynthetic process"/>
    <property type="evidence" value="ECO:0007669"/>
    <property type="project" value="UniProtKB-UniRule"/>
</dbReference>
<evidence type="ECO:0000256" key="8">
    <source>
        <dbReference type="ARBA" id="ARBA00023014"/>
    </source>
</evidence>
<evidence type="ECO:0000256" key="10">
    <source>
        <dbReference type="HAMAP-Rule" id="MF_00089"/>
    </source>
</evidence>
<evidence type="ECO:0000256" key="6">
    <source>
        <dbReference type="ARBA" id="ARBA00022977"/>
    </source>
</evidence>
<comment type="catalytic activity">
    <reaction evidence="10">
        <text>5-amino-1-(5-phospho-beta-D-ribosyl)imidazole + S-adenosyl-L-methionine = 4-amino-2-methyl-5-(phosphooxymethyl)pyrimidine + CO + 5'-deoxyadenosine + formate + L-methionine + 3 H(+)</text>
        <dbReference type="Rhea" id="RHEA:24840"/>
        <dbReference type="ChEBI" id="CHEBI:15378"/>
        <dbReference type="ChEBI" id="CHEBI:15740"/>
        <dbReference type="ChEBI" id="CHEBI:17245"/>
        <dbReference type="ChEBI" id="CHEBI:17319"/>
        <dbReference type="ChEBI" id="CHEBI:57844"/>
        <dbReference type="ChEBI" id="CHEBI:58354"/>
        <dbReference type="ChEBI" id="CHEBI:59789"/>
        <dbReference type="ChEBI" id="CHEBI:137981"/>
        <dbReference type="EC" id="4.1.99.17"/>
    </reaction>
</comment>
<reference evidence="12" key="1">
    <citation type="submission" date="2019-07" db="EMBL/GenBank/DDBJ databases">
        <title>Helicobacter labacensis sp. nov., Helicobacter mehlei sp. nov. and Helicobacter vulpis sp. nov., isolated from gastric mucosa of red fox (Vulpis vulpis).</title>
        <authorList>
            <person name="Papic B."/>
        </authorList>
    </citation>
    <scope>NUCLEOTIDE SEQUENCE [LARGE SCALE GENOMIC DNA]</scope>
    <source>
        <strain evidence="12">L8b</strain>
    </source>
</reference>
<accession>A0A553V010</accession>
<feature type="binding site" evidence="10">
    <location>
        <position position="430"/>
    </location>
    <ligand>
        <name>[4Fe-4S] cluster</name>
        <dbReference type="ChEBI" id="CHEBI:49883"/>
        <note>4Fe-4S-S-AdoMet</note>
    </ligand>
</feature>
<dbReference type="GO" id="GO:0051539">
    <property type="term" value="F:4 iron, 4 sulfur cluster binding"/>
    <property type="evidence" value="ECO:0007669"/>
    <property type="project" value="UniProtKB-KW"/>
</dbReference>
<feature type="binding site" evidence="10">
    <location>
        <position position="425"/>
    </location>
    <ligand>
        <name>[4Fe-4S] cluster</name>
        <dbReference type="ChEBI" id="CHEBI:49883"/>
        <note>4Fe-4S-S-AdoMet</note>
    </ligand>
</feature>
<feature type="binding site" evidence="10">
    <location>
        <position position="80"/>
    </location>
    <ligand>
        <name>substrate</name>
    </ligand>
</feature>
<feature type="binding site" evidence="10">
    <location>
        <position position="301"/>
    </location>
    <ligand>
        <name>substrate</name>
    </ligand>
</feature>
<dbReference type="SFLD" id="SFLDG01114">
    <property type="entry name" value="phosphomethylpyrimidine_syntha"/>
    <property type="match status" value="1"/>
</dbReference>
<dbReference type="EC" id="4.1.99.17" evidence="10"/>
<comment type="caution">
    <text evidence="11">The sequence shown here is derived from an EMBL/GenBank/DDBJ whole genome shotgun (WGS) entry which is preliminary data.</text>
</comment>
<dbReference type="PANTHER" id="PTHR30557:SF1">
    <property type="entry name" value="PHOSPHOMETHYLPYRIMIDINE SYNTHASE, CHLOROPLASTIC"/>
    <property type="match status" value="1"/>
</dbReference>
<dbReference type="AlphaFoldDB" id="A0A553V010"/>
<dbReference type="GO" id="GO:0008270">
    <property type="term" value="F:zinc ion binding"/>
    <property type="evidence" value="ECO:0007669"/>
    <property type="project" value="UniProtKB-UniRule"/>
</dbReference>